<evidence type="ECO:0000313" key="2">
    <source>
        <dbReference type="Proteomes" id="UP000008130"/>
    </source>
</evidence>
<reference evidence="1 2" key="1">
    <citation type="journal article" date="2011" name="J. Bacteriol.">
        <title>Complete genome sequence of Polymorphum gilvum SL003B-26A1T, a crude oil-degrading bacterium from oil-polluted saline soil.</title>
        <authorList>
            <person name="Li S.G."/>
            <person name="Tang Y.Q."/>
            <person name="Nie Y."/>
            <person name="Cai M."/>
            <person name="Wu X.L."/>
        </authorList>
    </citation>
    <scope>NUCLEOTIDE SEQUENCE [LARGE SCALE GENOMIC DNA]</scope>
    <source>
        <strain evidence="2">LMG 25793 / CGMCC 1.9160 / SL003B-26A1</strain>
    </source>
</reference>
<sequence length="211" mass="22742">MGIAAGMGLALTLGGCESVSKDQCLAGDWVSLGRADGAVGRSSNRIEDIVKDCGRHGVTPDPQAYLAGWNEGVQIYCTPANGFNVGRQGSSHSGICPPALAGSFEQSYRLGYRLWSARSAVEQVETRIRSLESRIASDEAKLRQVDCARAKPEAQQDCRNKAQDLRNAIQDSRFQLQDARWSLLQKQAEYQATEAAVHAEASVLIPGYGGQ</sequence>
<dbReference type="AlphaFoldDB" id="F2IYI4"/>
<dbReference type="STRING" id="991905.SL003B_0058"/>
<accession>F2IYI4</accession>
<dbReference type="KEGG" id="pgv:SL003B_0058"/>
<dbReference type="PATRIC" id="fig|991905.3.peg.61"/>
<gene>
    <name evidence="1" type="ordered locus">SL003B_0058</name>
</gene>
<proteinExistence type="predicted"/>
<dbReference type="Proteomes" id="UP000008130">
    <property type="component" value="Chromosome"/>
</dbReference>
<protein>
    <submittedName>
        <fullName evidence="1">ATPase involved in DNA repair</fullName>
    </submittedName>
</protein>
<name>F2IYI4_POLGS</name>
<keyword evidence="2" id="KW-1185">Reference proteome</keyword>
<organism evidence="1 2">
    <name type="scientific">Polymorphum gilvum (strain LMG 25793 / CGMCC 1.9160 / SL003B-26A1)</name>
    <dbReference type="NCBI Taxonomy" id="991905"/>
    <lineage>
        <taxon>Bacteria</taxon>
        <taxon>Pseudomonadati</taxon>
        <taxon>Pseudomonadota</taxon>
        <taxon>Alphaproteobacteria</taxon>
        <taxon>Rhodobacterales</taxon>
        <taxon>Paracoccaceae</taxon>
        <taxon>Polymorphum</taxon>
    </lineage>
</organism>
<dbReference type="InterPro" id="IPR021242">
    <property type="entry name" value="DUF2799"/>
</dbReference>
<dbReference type="Pfam" id="PF10973">
    <property type="entry name" value="DUF2799"/>
    <property type="match status" value="1"/>
</dbReference>
<dbReference type="EMBL" id="CP002568">
    <property type="protein sequence ID" value="ADZ68497.1"/>
    <property type="molecule type" value="Genomic_DNA"/>
</dbReference>
<dbReference type="HOGENOM" id="CLU_097525_0_0_5"/>
<dbReference type="eggNOG" id="ENOG5032YRS">
    <property type="taxonomic scope" value="Bacteria"/>
</dbReference>
<evidence type="ECO:0000313" key="1">
    <source>
        <dbReference type="EMBL" id="ADZ68497.1"/>
    </source>
</evidence>